<dbReference type="GO" id="GO:0022857">
    <property type="term" value="F:transmembrane transporter activity"/>
    <property type="evidence" value="ECO:0007669"/>
    <property type="project" value="InterPro"/>
</dbReference>
<sequence length="174" mass="18629">MHLLSKAAVSSGMKPSVFVAYRQALATLALLPFAFFFPSKGVPPLTWIGLCKIFIVSSFGLALSFNLFLAGLDYISATFGSALFNILPVLVFVMAVCLRIEGLAITQWHGVAKVLGAILGLSGAMVFTLYKGPPLFSASKKKAAIPSMKRLTRNKNGSRALFSPLLPNSLMPYG</sequence>
<evidence type="ECO:0000256" key="1">
    <source>
        <dbReference type="ARBA" id="ARBA00004141"/>
    </source>
</evidence>
<proteinExistence type="inferred from homology"/>
<comment type="caution">
    <text evidence="8">The sequence shown here is derived from an EMBL/GenBank/DDBJ whole genome shotgun (WGS) entry which is preliminary data.</text>
</comment>
<evidence type="ECO:0000256" key="4">
    <source>
        <dbReference type="ARBA" id="ARBA00022989"/>
    </source>
</evidence>
<accession>A0AAW2WA80</accession>
<evidence type="ECO:0000256" key="3">
    <source>
        <dbReference type="ARBA" id="ARBA00022692"/>
    </source>
</evidence>
<comment type="caution">
    <text evidence="6">Lacks conserved residue(s) required for the propagation of feature annotation.</text>
</comment>
<evidence type="ECO:0000256" key="2">
    <source>
        <dbReference type="ARBA" id="ARBA00007635"/>
    </source>
</evidence>
<name>A0AAW2WA80_9LAMI</name>
<evidence type="ECO:0000313" key="8">
    <source>
        <dbReference type="EMBL" id="KAL0438216.1"/>
    </source>
</evidence>
<keyword evidence="3 6" id="KW-0812">Transmembrane</keyword>
<keyword evidence="4 6" id="KW-1133">Transmembrane helix</keyword>
<dbReference type="AlphaFoldDB" id="A0AAW2WA80"/>
<feature type="transmembrane region" description="Helical" evidence="6">
    <location>
        <begin position="45"/>
        <end position="68"/>
    </location>
</feature>
<dbReference type="EMBL" id="JACGWN010000008">
    <property type="protein sequence ID" value="KAL0438216.1"/>
    <property type="molecule type" value="Genomic_DNA"/>
</dbReference>
<comment type="subcellular location">
    <subcellularLocation>
        <location evidence="1 6">Membrane</location>
        <topology evidence="1 6">Multi-pass membrane protein</topology>
    </subcellularLocation>
</comment>
<feature type="domain" description="EamA" evidence="7">
    <location>
        <begin position="4"/>
        <end position="122"/>
    </location>
</feature>
<feature type="transmembrane region" description="Helical" evidence="6">
    <location>
        <begin position="20"/>
        <end position="38"/>
    </location>
</feature>
<dbReference type="SUPFAM" id="SSF103481">
    <property type="entry name" value="Multidrug resistance efflux transporter EmrE"/>
    <property type="match status" value="1"/>
</dbReference>
<protein>
    <recommendedName>
        <fullName evidence="6">WAT1-related protein</fullName>
    </recommendedName>
</protein>
<dbReference type="Pfam" id="PF00892">
    <property type="entry name" value="EamA"/>
    <property type="match status" value="1"/>
</dbReference>
<comment type="similarity">
    <text evidence="2 6">Belongs to the drug/metabolite transporter (DMT) superfamily. Plant drug/metabolite exporter (P-DME) (TC 2.A.7.4) family.</text>
</comment>
<evidence type="ECO:0000259" key="7">
    <source>
        <dbReference type="Pfam" id="PF00892"/>
    </source>
</evidence>
<reference evidence="8" key="1">
    <citation type="submission" date="2020-06" db="EMBL/GenBank/DDBJ databases">
        <authorList>
            <person name="Li T."/>
            <person name="Hu X."/>
            <person name="Zhang T."/>
            <person name="Song X."/>
            <person name="Zhang H."/>
            <person name="Dai N."/>
            <person name="Sheng W."/>
            <person name="Hou X."/>
            <person name="Wei L."/>
        </authorList>
    </citation>
    <scope>NUCLEOTIDE SEQUENCE</scope>
    <source>
        <strain evidence="8">KEN1</strain>
        <tissue evidence="8">Leaf</tissue>
    </source>
</reference>
<feature type="transmembrane region" description="Helical" evidence="6">
    <location>
        <begin position="74"/>
        <end position="98"/>
    </location>
</feature>
<dbReference type="InterPro" id="IPR037185">
    <property type="entry name" value="EmrE-like"/>
</dbReference>
<dbReference type="InterPro" id="IPR000620">
    <property type="entry name" value="EamA_dom"/>
</dbReference>
<organism evidence="8">
    <name type="scientific">Sesamum latifolium</name>
    <dbReference type="NCBI Taxonomy" id="2727402"/>
    <lineage>
        <taxon>Eukaryota</taxon>
        <taxon>Viridiplantae</taxon>
        <taxon>Streptophyta</taxon>
        <taxon>Embryophyta</taxon>
        <taxon>Tracheophyta</taxon>
        <taxon>Spermatophyta</taxon>
        <taxon>Magnoliopsida</taxon>
        <taxon>eudicotyledons</taxon>
        <taxon>Gunneridae</taxon>
        <taxon>Pentapetalae</taxon>
        <taxon>asterids</taxon>
        <taxon>lamiids</taxon>
        <taxon>Lamiales</taxon>
        <taxon>Pedaliaceae</taxon>
        <taxon>Sesamum</taxon>
    </lineage>
</organism>
<feature type="transmembrane region" description="Helical" evidence="6">
    <location>
        <begin position="110"/>
        <end position="130"/>
    </location>
</feature>
<reference evidence="8" key="2">
    <citation type="journal article" date="2024" name="Plant">
        <title>Genomic evolution and insights into agronomic trait innovations of Sesamum species.</title>
        <authorList>
            <person name="Miao H."/>
            <person name="Wang L."/>
            <person name="Qu L."/>
            <person name="Liu H."/>
            <person name="Sun Y."/>
            <person name="Le M."/>
            <person name="Wang Q."/>
            <person name="Wei S."/>
            <person name="Zheng Y."/>
            <person name="Lin W."/>
            <person name="Duan Y."/>
            <person name="Cao H."/>
            <person name="Xiong S."/>
            <person name="Wang X."/>
            <person name="Wei L."/>
            <person name="Li C."/>
            <person name="Ma Q."/>
            <person name="Ju M."/>
            <person name="Zhao R."/>
            <person name="Li G."/>
            <person name="Mu C."/>
            <person name="Tian Q."/>
            <person name="Mei H."/>
            <person name="Zhang T."/>
            <person name="Gao T."/>
            <person name="Zhang H."/>
        </authorList>
    </citation>
    <scope>NUCLEOTIDE SEQUENCE</scope>
    <source>
        <strain evidence="8">KEN1</strain>
    </source>
</reference>
<dbReference type="PANTHER" id="PTHR31218">
    <property type="entry name" value="WAT1-RELATED PROTEIN"/>
    <property type="match status" value="1"/>
</dbReference>
<keyword evidence="5 6" id="KW-0472">Membrane</keyword>
<evidence type="ECO:0000256" key="6">
    <source>
        <dbReference type="RuleBase" id="RU363077"/>
    </source>
</evidence>
<evidence type="ECO:0000256" key="5">
    <source>
        <dbReference type="ARBA" id="ARBA00023136"/>
    </source>
</evidence>
<gene>
    <name evidence="8" type="ORF">Slati_2304600</name>
</gene>
<dbReference type="GO" id="GO:0016020">
    <property type="term" value="C:membrane"/>
    <property type="evidence" value="ECO:0007669"/>
    <property type="project" value="UniProtKB-SubCell"/>
</dbReference>
<dbReference type="InterPro" id="IPR030184">
    <property type="entry name" value="WAT1-related"/>
</dbReference>